<feature type="transmembrane region" description="Helical" evidence="7">
    <location>
        <begin position="273"/>
        <end position="295"/>
    </location>
</feature>
<dbReference type="InterPro" id="IPR010656">
    <property type="entry name" value="DctM"/>
</dbReference>
<dbReference type="Pfam" id="PF06808">
    <property type="entry name" value="DctM"/>
    <property type="match status" value="1"/>
</dbReference>
<feature type="transmembrane region" description="Helical" evidence="7">
    <location>
        <begin position="357"/>
        <end position="377"/>
    </location>
</feature>
<keyword evidence="5 7" id="KW-1133">Transmembrane helix</keyword>
<evidence type="ECO:0000313" key="10">
    <source>
        <dbReference type="Proteomes" id="UP000182944"/>
    </source>
</evidence>
<evidence type="ECO:0000256" key="3">
    <source>
        <dbReference type="ARBA" id="ARBA00022519"/>
    </source>
</evidence>
<protein>
    <recommendedName>
        <fullName evidence="7">TRAP transporter large permease protein</fullName>
    </recommendedName>
</protein>
<evidence type="ECO:0000313" key="9">
    <source>
        <dbReference type="EMBL" id="SDX31104.1"/>
    </source>
</evidence>
<dbReference type="NCBIfam" id="TIGR00786">
    <property type="entry name" value="dctM"/>
    <property type="match status" value="1"/>
</dbReference>
<comment type="function">
    <text evidence="7">Part of the tripartite ATP-independent periplasmic (TRAP) transport system.</text>
</comment>
<feature type="transmembrane region" description="Helical" evidence="7">
    <location>
        <begin position="397"/>
        <end position="423"/>
    </location>
</feature>
<keyword evidence="3 7" id="KW-0997">Cell inner membrane</keyword>
<feature type="transmembrane region" description="Helical" evidence="7">
    <location>
        <begin position="140"/>
        <end position="161"/>
    </location>
</feature>
<evidence type="ECO:0000256" key="4">
    <source>
        <dbReference type="ARBA" id="ARBA00022692"/>
    </source>
</evidence>
<dbReference type="Proteomes" id="UP000182944">
    <property type="component" value="Unassembled WGS sequence"/>
</dbReference>
<feature type="transmembrane region" description="Helical" evidence="7">
    <location>
        <begin position="215"/>
        <end position="236"/>
    </location>
</feature>
<keyword evidence="10" id="KW-1185">Reference proteome</keyword>
<feature type="transmembrane region" description="Helical" evidence="7">
    <location>
        <begin position="49"/>
        <end position="71"/>
    </location>
</feature>
<dbReference type="PIRSF" id="PIRSF006066">
    <property type="entry name" value="HI0050"/>
    <property type="match status" value="1"/>
</dbReference>
<comment type="subcellular location">
    <subcellularLocation>
        <location evidence="1 7">Cell inner membrane</location>
        <topology evidence="1 7">Multi-pass membrane protein</topology>
    </subcellularLocation>
</comment>
<name>A0A1H3APN8_9RHOB</name>
<dbReference type="STRING" id="1545044.SAMN05444276_104146"/>
<keyword evidence="2" id="KW-1003">Cell membrane</keyword>
<evidence type="ECO:0000256" key="6">
    <source>
        <dbReference type="ARBA" id="ARBA00023136"/>
    </source>
</evidence>
<reference evidence="10" key="1">
    <citation type="submission" date="2016-10" db="EMBL/GenBank/DDBJ databases">
        <authorList>
            <person name="Varghese N."/>
            <person name="Submissions S."/>
        </authorList>
    </citation>
    <scope>NUCLEOTIDE SEQUENCE [LARGE SCALE GENOMIC DNA]</scope>
    <source>
        <strain evidence="10">DSM 29303</strain>
    </source>
</reference>
<comment type="caution">
    <text evidence="7">Lacks conserved residue(s) required for the propagation of feature annotation.</text>
</comment>
<comment type="subunit">
    <text evidence="7">The complex comprises the extracytoplasmic solute receptor protein and the two transmembrane proteins.</text>
</comment>
<evidence type="ECO:0000256" key="5">
    <source>
        <dbReference type="ARBA" id="ARBA00022989"/>
    </source>
</evidence>
<feature type="transmembrane region" description="Helical" evidence="7">
    <location>
        <begin position="242"/>
        <end position="261"/>
    </location>
</feature>
<dbReference type="GO" id="GO:0022857">
    <property type="term" value="F:transmembrane transporter activity"/>
    <property type="evidence" value="ECO:0007669"/>
    <property type="project" value="UniProtKB-UniRule"/>
</dbReference>
<dbReference type="OrthoDB" id="9790209at2"/>
<dbReference type="EMBL" id="FNNA01000004">
    <property type="protein sequence ID" value="SDX31104.1"/>
    <property type="molecule type" value="Genomic_DNA"/>
</dbReference>
<dbReference type="PANTHER" id="PTHR33362:SF2">
    <property type="entry name" value="TRAP TRANSPORTER LARGE PERMEASE PROTEIN"/>
    <property type="match status" value="1"/>
</dbReference>
<gene>
    <name evidence="9" type="ORF">SAMN05444276_104146</name>
</gene>
<feature type="transmembrane region" description="Helical" evidence="7">
    <location>
        <begin position="315"/>
        <end position="345"/>
    </location>
</feature>
<feature type="domain" description="TRAP C4-dicarboxylate transport system permease DctM subunit" evidence="8">
    <location>
        <begin position="9"/>
        <end position="418"/>
    </location>
</feature>
<dbReference type="PANTHER" id="PTHR33362">
    <property type="entry name" value="SIALIC ACID TRAP TRANSPORTER PERMEASE PROTEIN SIAT-RELATED"/>
    <property type="match status" value="1"/>
</dbReference>
<dbReference type="InterPro" id="IPR004681">
    <property type="entry name" value="TRAP_DctM"/>
</dbReference>
<comment type="similarity">
    <text evidence="7">Belongs to the TRAP transporter large permease family.</text>
</comment>
<keyword evidence="7" id="KW-0813">Transport</keyword>
<sequence length="424" mass="43541">MSVELVLLLGSFALLVLIDAPIAVALGLASALYLAVADMAPLMVVAQRMIAGIDSFTLLAIPLFLMAGLLMVHGGLAPRIVNLFAAIVGRTTGGLAIVMVAACMMFGSLSGSGVADVVAIGTMMLPSMKARGYDPAFSSALLGCAGSLGTVIPPSIVLIVYGTATNSSIGDLFVGAIIPGLLLGAALVAVAWWISRKHGWKGTEAVRAGVLGRAFLDAVPAMIAPIIIVGGIRAGIFTPTEAAGAGVAYALLVGGLFYRTLSWRVIGDILRETTEMTGAILIVIAAASVFGWILAAEQVPQLAVNGIRGLTDSPLVALVLMMGAVLLLGTFMESLAIILILAPVFLPVLAAYQIDPVYFGILLCVNLAIGANTPPLGIDLMAACRTAGIPMSASFRYLLPFLGAMVAVLFLLVLFPQIVTVAIG</sequence>
<feature type="transmembrane region" description="Helical" evidence="7">
    <location>
        <begin position="173"/>
        <end position="194"/>
    </location>
</feature>
<evidence type="ECO:0000259" key="8">
    <source>
        <dbReference type="Pfam" id="PF06808"/>
    </source>
</evidence>
<dbReference type="GO" id="GO:0005886">
    <property type="term" value="C:plasma membrane"/>
    <property type="evidence" value="ECO:0007669"/>
    <property type="project" value="UniProtKB-SubCell"/>
</dbReference>
<organism evidence="9 10">
    <name type="scientific">Paracoccus sanguinis</name>
    <dbReference type="NCBI Taxonomy" id="1545044"/>
    <lineage>
        <taxon>Bacteria</taxon>
        <taxon>Pseudomonadati</taxon>
        <taxon>Pseudomonadota</taxon>
        <taxon>Alphaproteobacteria</taxon>
        <taxon>Rhodobacterales</taxon>
        <taxon>Paracoccaceae</taxon>
        <taxon>Paracoccus</taxon>
    </lineage>
</organism>
<keyword evidence="4 7" id="KW-0812">Transmembrane</keyword>
<proteinExistence type="inferred from homology"/>
<evidence type="ECO:0000256" key="7">
    <source>
        <dbReference type="RuleBase" id="RU369079"/>
    </source>
</evidence>
<keyword evidence="6 7" id="KW-0472">Membrane</keyword>
<evidence type="ECO:0000256" key="1">
    <source>
        <dbReference type="ARBA" id="ARBA00004429"/>
    </source>
</evidence>
<evidence type="ECO:0000256" key="2">
    <source>
        <dbReference type="ARBA" id="ARBA00022475"/>
    </source>
</evidence>
<dbReference type="RefSeq" id="WP_036732434.1">
    <property type="nucleotide sequence ID" value="NZ_FNNA01000004.1"/>
</dbReference>
<dbReference type="AlphaFoldDB" id="A0A1H3APN8"/>
<accession>A0A1H3APN8</accession>